<organism evidence="1 2">
    <name type="scientific">Trichonephila clavata</name>
    <name type="common">Joro spider</name>
    <name type="synonym">Nephila clavata</name>
    <dbReference type="NCBI Taxonomy" id="2740835"/>
    <lineage>
        <taxon>Eukaryota</taxon>
        <taxon>Metazoa</taxon>
        <taxon>Ecdysozoa</taxon>
        <taxon>Arthropoda</taxon>
        <taxon>Chelicerata</taxon>
        <taxon>Arachnida</taxon>
        <taxon>Araneae</taxon>
        <taxon>Araneomorphae</taxon>
        <taxon>Entelegynae</taxon>
        <taxon>Araneoidea</taxon>
        <taxon>Nephilidae</taxon>
        <taxon>Trichonephila</taxon>
    </lineage>
</organism>
<dbReference type="AlphaFoldDB" id="A0A8X6HL68"/>
<proteinExistence type="predicted"/>
<evidence type="ECO:0000313" key="2">
    <source>
        <dbReference type="Proteomes" id="UP000887116"/>
    </source>
</evidence>
<protein>
    <submittedName>
        <fullName evidence="1">Uncharacterized protein</fullName>
    </submittedName>
</protein>
<keyword evidence="2" id="KW-1185">Reference proteome</keyword>
<sequence>MLVEILKKIVPNTPQAKEAFFHLAIFPKPSAETYEQLGRMPVGYIEALFSDALHNDLQMTFLNSFHILFSWRQIGERSVLQSVEQLLKYSRTVVGLVGNREIHTFFECPFIALCRE</sequence>
<comment type="caution">
    <text evidence="1">The sequence shown here is derived from an EMBL/GenBank/DDBJ whole genome shotgun (WGS) entry which is preliminary data.</text>
</comment>
<name>A0A8X6HL68_TRICU</name>
<accession>A0A8X6HL68</accession>
<gene>
    <name evidence="1" type="ORF">TNCT_672501</name>
</gene>
<reference evidence="1" key="1">
    <citation type="submission" date="2020-07" db="EMBL/GenBank/DDBJ databases">
        <title>Multicomponent nature underlies the extraordinary mechanical properties of spider dragline silk.</title>
        <authorList>
            <person name="Kono N."/>
            <person name="Nakamura H."/>
            <person name="Mori M."/>
            <person name="Yoshida Y."/>
            <person name="Ohtoshi R."/>
            <person name="Malay A.D."/>
            <person name="Moran D.A.P."/>
            <person name="Tomita M."/>
            <person name="Numata K."/>
            <person name="Arakawa K."/>
        </authorList>
    </citation>
    <scope>NUCLEOTIDE SEQUENCE</scope>
</reference>
<dbReference type="EMBL" id="BMAO01038622">
    <property type="protein sequence ID" value="GFR26011.1"/>
    <property type="molecule type" value="Genomic_DNA"/>
</dbReference>
<evidence type="ECO:0000313" key="1">
    <source>
        <dbReference type="EMBL" id="GFR26011.1"/>
    </source>
</evidence>
<dbReference type="Proteomes" id="UP000887116">
    <property type="component" value="Unassembled WGS sequence"/>
</dbReference>